<dbReference type="EMBL" id="CP064936">
    <property type="protein sequence ID" value="QQA00513.1"/>
    <property type="molecule type" value="Genomic_DNA"/>
</dbReference>
<proteinExistence type="predicted"/>
<protein>
    <submittedName>
        <fullName evidence="3">Holliday junction resolvase</fullName>
    </submittedName>
</protein>
<organism evidence="3 4">
    <name type="scientific">Treponema peruense</name>
    <dbReference type="NCBI Taxonomy" id="2787628"/>
    <lineage>
        <taxon>Bacteria</taxon>
        <taxon>Pseudomonadati</taxon>
        <taxon>Spirochaetota</taxon>
        <taxon>Spirochaetia</taxon>
        <taxon>Spirochaetales</taxon>
        <taxon>Treponemataceae</taxon>
        <taxon>Treponema</taxon>
    </lineage>
</organism>
<name>A0A7T3RCC1_9SPIR</name>
<sequence>MSTQTLFYIAAGLFAGILIGSVVQKLRDSAGIKKARNDAVKRSRAVLGGQFGEQLAPFLPDFPCNPGDARFIGKPVDYIAFPGTAEGRSVEEILLIEVKSGTSALSAREKEIREAVKKGRVRYVEYRIPGSVL</sequence>
<evidence type="ECO:0000259" key="2">
    <source>
        <dbReference type="Pfam" id="PF10107"/>
    </source>
</evidence>
<keyword evidence="1" id="KW-1133">Transmembrane helix</keyword>
<dbReference type="AlphaFoldDB" id="A0A7T3RCC1"/>
<keyword evidence="1" id="KW-0472">Membrane</keyword>
<dbReference type="Proteomes" id="UP000595224">
    <property type="component" value="Chromosome"/>
</dbReference>
<dbReference type="InterPro" id="IPR019287">
    <property type="entry name" value="Hday_junct_resolvase-rel_dom"/>
</dbReference>
<keyword evidence="1" id="KW-0812">Transmembrane</keyword>
<feature type="domain" description="Holliday junction resolvase-related" evidence="2">
    <location>
        <begin position="31"/>
        <end position="127"/>
    </location>
</feature>
<evidence type="ECO:0000313" key="4">
    <source>
        <dbReference type="Proteomes" id="UP000595224"/>
    </source>
</evidence>
<gene>
    <name evidence="3" type="ORF">IWA51_09580</name>
</gene>
<evidence type="ECO:0000256" key="1">
    <source>
        <dbReference type="SAM" id="Phobius"/>
    </source>
</evidence>
<feature type="transmembrane region" description="Helical" evidence="1">
    <location>
        <begin position="6"/>
        <end position="26"/>
    </location>
</feature>
<dbReference type="KEGG" id="tper:IWA51_09580"/>
<accession>A0A7T3RCC1</accession>
<dbReference type="Pfam" id="PF10107">
    <property type="entry name" value="Endonuc_Holl"/>
    <property type="match status" value="1"/>
</dbReference>
<evidence type="ECO:0000313" key="3">
    <source>
        <dbReference type="EMBL" id="QQA00513.1"/>
    </source>
</evidence>
<keyword evidence="4" id="KW-1185">Reference proteome</keyword>
<dbReference type="RefSeq" id="WP_198442243.1">
    <property type="nucleotide sequence ID" value="NZ_CBCSHE010000009.1"/>
</dbReference>
<reference evidence="3 4" key="1">
    <citation type="submission" date="2020-11" db="EMBL/GenBank/DDBJ databases">
        <title>Treponema Peruensis nv. sp., first commensal Treponema isolated from human feces.</title>
        <authorList>
            <person name="Belkhou C."/>
            <person name="Raes J."/>
        </authorList>
    </citation>
    <scope>NUCLEOTIDE SEQUENCE [LARGE SCALE GENOMIC DNA]</scope>
    <source>
        <strain evidence="3 4">RCC2812</strain>
    </source>
</reference>